<evidence type="ECO:0000313" key="3">
    <source>
        <dbReference type="Proteomes" id="UP000317318"/>
    </source>
</evidence>
<dbReference type="OrthoDB" id="9762614at2"/>
<feature type="domain" description="Thiol:disulfide interchange protein DsbD N-terminal" evidence="1">
    <location>
        <begin position="66"/>
        <end position="176"/>
    </location>
</feature>
<dbReference type="EMBL" id="CP036268">
    <property type="protein sequence ID" value="QDT38674.1"/>
    <property type="molecule type" value="Genomic_DNA"/>
</dbReference>
<evidence type="ECO:0000313" key="2">
    <source>
        <dbReference type="EMBL" id="QDT38674.1"/>
    </source>
</evidence>
<name>A0A517R461_9PLAN</name>
<dbReference type="Gene3D" id="2.60.40.1250">
    <property type="entry name" value="Thiol:disulfide interchange protein DsbD, N-terminal domain"/>
    <property type="match status" value="1"/>
</dbReference>
<dbReference type="InterPro" id="IPR028250">
    <property type="entry name" value="DsbDN"/>
</dbReference>
<keyword evidence="3" id="KW-1185">Reference proteome</keyword>
<sequence length="209" mass="22481">MRSFSNRIVYVGLIGLAVGCAVGSDANAQRDDKTSSDRDDSIVLAAGDDSGLVTSRVFLSTDRLPAGQTVPFAVVLDIDRGWHINANPASPAFLVPTAIAIKSKLGTKLADMKYPKGEPIRVAGIDEPLMTYDGKVILFGKLKIPADAAGKKETIAVGVRYQACDDQECRRPETKSLNGTISVARPGEKVRPINDKLFRPQAARERQSN</sequence>
<accession>A0A517R461</accession>
<dbReference type="InterPro" id="IPR036929">
    <property type="entry name" value="DsbDN_sf"/>
</dbReference>
<dbReference type="Pfam" id="PF11412">
    <property type="entry name" value="DsbD_N"/>
    <property type="match status" value="1"/>
</dbReference>
<evidence type="ECO:0000259" key="1">
    <source>
        <dbReference type="Pfam" id="PF11412"/>
    </source>
</evidence>
<reference evidence="2 3" key="1">
    <citation type="submission" date="2019-02" db="EMBL/GenBank/DDBJ databases">
        <title>Deep-cultivation of Planctomycetes and their phenomic and genomic characterization uncovers novel biology.</title>
        <authorList>
            <person name="Wiegand S."/>
            <person name="Jogler M."/>
            <person name="Boedeker C."/>
            <person name="Pinto D."/>
            <person name="Vollmers J."/>
            <person name="Rivas-Marin E."/>
            <person name="Kohn T."/>
            <person name="Peeters S.H."/>
            <person name="Heuer A."/>
            <person name="Rast P."/>
            <person name="Oberbeckmann S."/>
            <person name="Bunk B."/>
            <person name="Jeske O."/>
            <person name="Meyerdierks A."/>
            <person name="Storesund J.E."/>
            <person name="Kallscheuer N."/>
            <person name="Luecker S."/>
            <person name="Lage O.M."/>
            <person name="Pohl T."/>
            <person name="Merkel B.J."/>
            <person name="Hornburger P."/>
            <person name="Mueller R.-W."/>
            <person name="Bruemmer F."/>
            <person name="Labrenz M."/>
            <person name="Spormann A.M."/>
            <person name="Op den Camp H."/>
            <person name="Overmann J."/>
            <person name="Amann R."/>
            <person name="Jetten M.S.M."/>
            <person name="Mascher T."/>
            <person name="Medema M.H."/>
            <person name="Devos D.P."/>
            <person name="Kaster A.-K."/>
            <person name="Ovreas L."/>
            <person name="Rohde M."/>
            <person name="Galperin M.Y."/>
            <person name="Jogler C."/>
        </authorList>
    </citation>
    <scope>NUCLEOTIDE SEQUENCE [LARGE SCALE GENOMIC DNA]</scope>
    <source>
        <strain evidence="2 3">Pan189</strain>
    </source>
</reference>
<proteinExistence type="predicted"/>
<protein>
    <recommendedName>
        <fullName evidence="1">Thiol:disulfide interchange protein DsbD N-terminal domain-containing protein</fullName>
    </recommendedName>
</protein>
<organism evidence="2 3">
    <name type="scientific">Stratiformator vulcanicus</name>
    <dbReference type="NCBI Taxonomy" id="2527980"/>
    <lineage>
        <taxon>Bacteria</taxon>
        <taxon>Pseudomonadati</taxon>
        <taxon>Planctomycetota</taxon>
        <taxon>Planctomycetia</taxon>
        <taxon>Planctomycetales</taxon>
        <taxon>Planctomycetaceae</taxon>
        <taxon>Stratiformator</taxon>
    </lineage>
</organism>
<dbReference type="RefSeq" id="WP_145364759.1">
    <property type="nucleotide sequence ID" value="NZ_CP036268.1"/>
</dbReference>
<gene>
    <name evidence="2" type="ORF">Pan189_30700</name>
</gene>
<dbReference type="Proteomes" id="UP000317318">
    <property type="component" value="Chromosome"/>
</dbReference>
<dbReference type="AlphaFoldDB" id="A0A517R461"/>
<dbReference type="PROSITE" id="PS51257">
    <property type="entry name" value="PROKAR_LIPOPROTEIN"/>
    <property type="match status" value="1"/>
</dbReference>
<dbReference type="KEGG" id="svp:Pan189_30700"/>